<dbReference type="PANTHER" id="PTHR36153:SF1">
    <property type="entry name" value="TYPE VI SECRETION SYSTEM COMPONENT TSSM1"/>
    <property type="match status" value="1"/>
</dbReference>
<feature type="domain" description="IcmF-related" evidence="5">
    <location>
        <begin position="508"/>
        <end position="814"/>
    </location>
</feature>
<feature type="transmembrane region" description="Helical" evidence="3">
    <location>
        <begin position="453"/>
        <end position="470"/>
    </location>
</feature>
<dbReference type="EMBL" id="JAAIJQ010000048">
    <property type="protein sequence ID" value="NEV63356.1"/>
    <property type="molecule type" value="Genomic_DNA"/>
</dbReference>
<feature type="coiled-coil region" evidence="1">
    <location>
        <begin position="92"/>
        <end position="119"/>
    </location>
</feature>
<organism evidence="7 8">
    <name type="scientific">Thiorhodococcus minor</name>
    <dbReference type="NCBI Taxonomy" id="57489"/>
    <lineage>
        <taxon>Bacteria</taxon>
        <taxon>Pseudomonadati</taxon>
        <taxon>Pseudomonadota</taxon>
        <taxon>Gammaproteobacteria</taxon>
        <taxon>Chromatiales</taxon>
        <taxon>Chromatiaceae</taxon>
        <taxon>Thiorhodococcus</taxon>
    </lineage>
</organism>
<dbReference type="NCBIfam" id="TIGR03348">
    <property type="entry name" value="VI_IcmF"/>
    <property type="match status" value="1"/>
</dbReference>
<keyword evidence="8" id="KW-1185">Reference proteome</keyword>
<sequence>MKAVLKFFISRQFLVMVGLVALALLIWFLGPMISIGGTEPLASAGRRWMIIGMLVGVWGLSQITSAVRSRARNRKLVEQLASGPEAEEDPAQAASEEELQALRERFDQALATLKRSEGKHKLGGRWVYQLPWYLIIGPPGCGKTTALVNSGLRFPLADELGQDAIHGIGGTRNCDWWFTDEAVLIDTAGRYTTQDSYEQVDKAAWRNFLELLKKHRPRRPINGVLVAVSFSDLMQQTQVERTAHAKAIRQRVQELCQTFGIAVPVYVLFMKADLVAGFTEFFGDLGKEAREQVWGTTFKLDQSERAKPAISAFPAELEALVERLDQRLLVRMEQEREPHKRALVFSFPRQLAELGEVLEQFLSDAFAPSRYEVRPQVRGVYFTSGTQTGTPIDRILGAYAANFGLGRQGALPFRGTGKSFFLTRLLRDVVFHEAGLAGLNLRMERRRVWLRRGAYASVAAIFLLTAAAWATSYSRNKHFIEEVEQRVLDIETRIDALPPEERNPLGVLPLLDAAREIPRGYAEREASVPLTMGLGLYQGDKLGSQAQRAYLRILNKALLPRVILRLEDQIRQAGGDSEYLYDALGVYLMLGSDEHYDAEAVQLWVGRDWQTSLPRETTTEQQESLRDHLAALLARRPTPLPLELDGALIADARDILNRTPLADRVYASLKRRGVGDDLPDFTVADAGGDFAKLVFVRSSGRPLNQGVPALYTYDGYYRGFADASTHIIEATAADSWILGPAARLEPDSEEARRLFEEVRRRYLNDYVIQWQRLLDDIDLVAVRDLQHAAEVARILADPSDSPLRRLLIAASQQTELDRKPEQAEEAAAGAAEEEGGLAGFRRRVDRYFESGATESAPAGEAPEAYVTRRFSWLHDLVRTNDRGQAPLDAVLETLSKLQLQLQSMAAAVSSGRAPLVSADSPEMREARALADRLPPVLGKWLGTLAQDTSNLSANRARALLNNIWTAEVLPFCREAINDRYPFVRGTERETTLFDFGRLLGPGGLMDAFFKANLMPLVDTARPTWRWVDENIGIPNETLAQFQRAATIREAFFMSGGKTPDVTFEVKPVSMDSRVTQFMLDLGGQIVDYRHGPPRGQTLKWPSPEGIDRVRLVFVDSTGSGPSLTEEGPWAWFRILDRSSFRPTRQPEKFNVTFSLGGLSARFELRAVSVRNPFKLDEVRAFRCPGRL</sequence>
<dbReference type="RefSeq" id="WP_164453821.1">
    <property type="nucleotide sequence ID" value="NZ_JAAIJQ010000048.1"/>
</dbReference>
<dbReference type="InterPro" id="IPR009612">
    <property type="entry name" value="IcmF-rel"/>
</dbReference>
<dbReference type="InterPro" id="IPR053156">
    <property type="entry name" value="T6SS_TssM-like"/>
</dbReference>
<evidence type="ECO:0000313" key="8">
    <source>
        <dbReference type="Proteomes" id="UP000483379"/>
    </source>
</evidence>
<keyword evidence="3" id="KW-1133">Transmembrane helix</keyword>
<keyword evidence="3" id="KW-0812">Transmembrane</keyword>
<evidence type="ECO:0000259" key="4">
    <source>
        <dbReference type="Pfam" id="PF06744"/>
    </source>
</evidence>
<dbReference type="InterPro" id="IPR025743">
    <property type="entry name" value="TssM1_N"/>
</dbReference>
<dbReference type="Pfam" id="PF06761">
    <property type="entry name" value="IcmF-related"/>
    <property type="match status" value="1"/>
</dbReference>
<name>A0A6M0K0P9_9GAMM</name>
<evidence type="ECO:0000256" key="1">
    <source>
        <dbReference type="SAM" id="Coils"/>
    </source>
</evidence>
<feature type="domain" description="Type VI secretion system IcmF C-terminal" evidence="4">
    <location>
        <begin position="1063"/>
        <end position="1167"/>
    </location>
</feature>
<accession>A0A6M0K0P9</accession>
<feature type="transmembrane region" description="Helical" evidence="3">
    <location>
        <begin position="12"/>
        <end position="36"/>
    </location>
</feature>
<feature type="transmembrane region" description="Helical" evidence="3">
    <location>
        <begin position="48"/>
        <end position="67"/>
    </location>
</feature>
<dbReference type="InterPro" id="IPR010623">
    <property type="entry name" value="IcmF_C"/>
</dbReference>
<evidence type="ECO:0000313" key="7">
    <source>
        <dbReference type="EMBL" id="NEV63356.1"/>
    </source>
</evidence>
<comment type="caution">
    <text evidence="7">The sequence shown here is derived from an EMBL/GenBank/DDBJ whole genome shotgun (WGS) entry which is preliminary data.</text>
</comment>
<dbReference type="Pfam" id="PF14331">
    <property type="entry name" value="IcmF-related_N"/>
    <property type="match status" value="1"/>
</dbReference>
<protein>
    <submittedName>
        <fullName evidence="7">Type VI secretion system membrane subunit TssM</fullName>
    </submittedName>
</protein>
<dbReference type="PANTHER" id="PTHR36153">
    <property type="entry name" value="INNER MEMBRANE PROTEIN-RELATED"/>
    <property type="match status" value="1"/>
</dbReference>
<feature type="region of interest" description="Disordered" evidence="2">
    <location>
        <begin position="814"/>
        <end position="834"/>
    </location>
</feature>
<evidence type="ECO:0000256" key="3">
    <source>
        <dbReference type="SAM" id="Phobius"/>
    </source>
</evidence>
<keyword evidence="3" id="KW-0472">Membrane</keyword>
<dbReference type="Proteomes" id="UP000483379">
    <property type="component" value="Unassembled WGS sequence"/>
</dbReference>
<gene>
    <name evidence="7" type="primary">tssM</name>
    <name evidence="7" type="ORF">G3446_15920</name>
</gene>
<reference evidence="7 8" key="1">
    <citation type="submission" date="2020-02" db="EMBL/GenBank/DDBJ databases">
        <title>Genome sequences of Thiorhodococcus mannitoliphagus and Thiorhodococcus minor, purple sulfur photosynthetic bacteria in the gammaproteobacterial family, Chromatiaceae.</title>
        <authorList>
            <person name="Aviles F.A."/>
            <person name="Meyer T.E."/>
            <person name="Kyndt J.A."/>
        </authorList>
    </citation>
    <scope>NUCLEOTIDE SEQUENCE [LARGE SCALE GENOMIC DNA]</scope>
    <source>
        <strain evidence="7 8">DSM 11518</strain>
    </source>
</reference>
<evidence type="ECO:0000256" key="2">
    <source>
        <dbReference type="SAM" id="MobiDB-lite"/>
    </source>
</evidence>
<evidence type="ECO:0000259" key="6">
    <source>
        <dbReference type="Pfam" id="PF14331"/>
    </source>
</evidence>
<proteinExistence type="predicted"/>
<dbReference type="AlphaFoldDB" id="A0A6M0K0P9"/>
<keyword evidence="1" id="KW-0175">Coiled coil</keyword>
<dbReference type="Pfam" id="PF06744">
    <property type="entry name" value="IcmF_C"/>
    <property type="match status" value="1"/>
</dbReference>
<dbReference type="InterPro" id="IPR017731">
    <property type="entry name" value="TssM1-like"/>
</dbReference>
<dbReference type="InterPro" id="IPR027417">
    <property type="entry name" value="P-loop_NTPase"/>
</dbReference>
<feature type="domain" description="Type VI secretion system component TssM1 N-terminal" evidence="6">
    <location>
        <begin position="199"/>
        <end position="457"/>
    </location>
</feature>
<evidence type="ECO:0000259" key="5">
    <source>
        <dbReference type="Pfam" id="PF06761"/>
    </source>
</evidence>
<dbReference type="SUPFAM" id="SSF52540">
    <property type="entry name" value="P-loop containing nucleoside triphosphate hydrolases"/>
    <property type="match status" value="1"/>
</dbReference>